<dbReference type="AlphaFoldDB" id="A0ABD3LX85"/>
<comment type="subcellular location">
    <subcellularLocation>
        <location evidence="1">Membrane</location>
        <topology evidence="1">Multi-pass membrane protein</topology>
    </subcellularLocation>
</comment>
<keyword evidence="7" id="KW-1185">Reference proteome</keyword>
<feature type="transmembrane region" description="Helical" evidence="5">
    <location>
        <begin position="260"/>
        <end position="281"/>
    </location>
</feature>
<evidence type="ECO:0000313" key="7">
    <source>
        <dbReference type="Proteomes" id="UP001530293"/>
    </source>
</evidence>
<keyword evidence="4 5" id="KW-0472">Membrane</keyword>
<comment type="similarity">
    <text evidence="5">Belongs to the BI1 family.</text>
</comment>
<evidence type="ECO:0000256" key="3">
    <source>
        <dbReference type="ARBA" id="ARBA00022989"/>
    </source>
</evidence>
<evidence type="ECO:0000313" key="6">
    <source>
        <dbReference type="EMBL" id="KAL3756380.1"/>
    </source>
</evidence>
<dbReference type="InterPro" id="IPR006214">
    <property type="entry name" value="Bax_inhibitor_1-related"/>
</dbReference>
<name>A0ABD3LX85_9STRA</name>
<evidence type="ECO:0000256" key="1">
    <source>
        <dbReference type="ARBA" id="ARBA00004141"/>
    </source>
</evidence>
<feature type="transmembrane region" description="Helical" evidence="5">
    <location>
        <begin position="145"/>
        <end position="167"/>
    </location>
</feature>
<protein>
    <submittedName>
        <fullName evidence="6">Uncharacterized protein</fullName>
    </submittedName>
</protein>
<dbReference type="PANTHER" id="PTHR23291">
    <property type="entry name" value="BAX INHIBITOR-RELATED"/>
    <property type="match status" value="1"/>
</dbReference>
<keyword evidence="2 5" id="KW-0812">Transmembrane</keyword>
<dbReference type="Pfam" id="PF01027">
    <property type="entry name" value="Bax1-I"/>
    <property type="match status" value="1"/>
</dbReference>
<feature type="transmembrane region" description="Helical" evidence="5">
    <location>
        <begin position="200"/>
        <end position="223"/>
    </location>
</feature>
<dbReference type="PANTHER" id="PTHR23291:SF50">
    <property type="entry name" value="PROTEIN LIFEGUARD 4"/>
    <property type="match status" value="1"/>
</dbReference>
<accession>A0ABD3LX85</accession>
<evidence type="ECO:0000256" key="2">
    <source>
        <dbReference type="ARBA" id="ARBA00022692"/>
    </source>
</evidence>
<feature type="transmembrane region" description="Helical" evidence="5">
    <location>
        <begin position="229"/>
        <end position="248"/>
    </location>
</feature>
<evidence type="ECO:0000256" key="4">
    <source>
        <dbReference type="ARBA" id="ARBA00023136"/>
    </source>
</evidence>
<dbReference type="Proteomes" id="UP001530293">
    <property type="component" value="Unassembled WGS sequence"/>
</dbReference>
<organism evidence="6 7">
    <name type="scientific">Discostella pseudostelligera</name>
    <dbReference type="NCBI Taxonomy" id="259834"/>
    <lineage>
        <taxon>Eukaryota</taxon>
        <taxon>Sar</taxon>
        <taxon>Stramenopiles</taxon>
        <taxon>Ochrophyta</taxon>
        <taxon>Bacillariophyta</taxon>
        <taxon>Coscinodiscophyceae</taxon>
        <taxon>Thalassiosirophycidae</taxon>
        <taxon>Stephanodiscales</taxon>
        <taxon>Stephanodiscaceae</taxon>
        <taxon>Discostella</taxon>
    </lineage>
</organism>
<dbReference type="EMBL" id="JALLBG020000306">
    <property type="protein sequence ID" value="KAL3756380.1"/>
    <property type="molecule type" value="Genomic_DNA"/>
</dbReference>
<dbReference type="GO" id="GO:0016020">
    <property type="term" value="C:membrane"/>
    <property type="evidence" value="ECO:0007669"/>
    <property type="project" value="UniProtKB-SubCell"/>
</dbReference>
<feature type="transmembrane region" description="Helical" evidence="5">
    <location>
        <begin position="173"/>
        <end position="193"/>
    </location>
</feature>
<keyword evidence="3 5" id="KW-1133">Transmembrane helix</keyword>
<proteinExistence type="inferred from homology"/>
<feature type="transmembrane region" description="Helical" evidence="5">
    <location>
        <begin position="84"/>
        <end position="104"/>
    </location>
</feature>
<gene>
    <name evidence="6" type="ORF">ACHAWU_003453</name>
</gene>
<sequence length="287" mass="31773">MASPTQSKLYASIPDDDNIPVAQVLPLKDPRSGDGPKAYAVGYKNYHDVESGTTDAVATVVKEATVLENLGWDPETRRMFIRRVYSILAVQLLWTFGVSAFMIVHVPTQMYVLTHAWPVALSILLSFVFIVALMCMKDKEPENMYLLGAFTLVEAFLVGSVTTAYCAAGQRGIVLEAVFLTGAIFVGLTLFTFQSKIDFSFLGAALSMGLGALILWGFFAMIFGVQTGYVYALVGCIIFSGYILFDTWLIMDRLSPHEHVLAAIMLYLDIVNLFLYLLQLLSSDDRR</sequence>
<feature type="transmembrane region" description="Helical" evidence="5">
    <location>
        <begin position="116"/>
        <end position="133"/>
    </location>
</feature>
<comment type="caution">
    <text evidence="6">The sequence shown here is derived from an EMBL/GenBank/DDBJ whole genome shotgun (WGS) entry which is preliminary data.</text>
</comment>
<reference evidence="6 7" key="1">
    <citation type="submission" date="2024-10" db="EMBL/GenBank/DDBJ databases">
        <title>Updated reference genomes for cyclostephanoid diatoms.</title>
        <authorList>
            <person name="Roberts W.R."/>
            <person name="Alverson A.J."/>
        </authorList>
    </citation>
    <scope>NUCLEOTIDE SEQUENCE [LARGE SCALE GENOMIC DNA]</scope>
    <source>
        <strain evidence="6 7">AJA232-27</strain>
    </source>
</reference>
<evidence type="ECO:0000256" key="5">
    <source>
        <dbReference type="RuleBase" id="RU004379"/>
    </source>
</evidence>